<dbReference type="OrthoDB" id="9794403at2"/>
<dbReference type="Proteomes" id="UP000289703">
    <property type="component" value="Unassembled WGS sequence"/>
</dbReference>
<dbReference type="PANTHER" id="PTHR36966">
    <property type="entry name" value="REP-ASSOCIATED TYROSINE TRANSPOSASE"/>
    <property type="match status" value="1"/>
</dbReference>
<dbReference type="SUPFAM" id="SSF143422">
    <property type="entry name" value="Transposase IS200-like"/>
    <property type="match status" value="1"/>
</dbReference>
<evidence type="ECO:0008006" key="3">
    <source>
        <dbReference type="Google" id="ProtNLM"/>
    </source>
</evidence>
<dbReference type="RefSeq" id="WP_129254808.1">
    <property type="nucleotide sequence ID" value="NZ_SAXA01000010.1"/>
</dbReference>
<gene>
    <name evidence="1" type="ORF">EO244_11420</name>
</gene>
<organism evidence="1 2">
    <name type="scientific">Ancylomarina salipaludis</name>
    <dbReference type="NCBI Taxonomy" id="2501299"/>
    <lineage>
        <taxon>Bacteria</taxon>
        <taxon>Pseudomonadati</taxon>
        <taxon>Bacteroidota</taxon>
        <taxon>Bacteroidia</taxon>
        <taxon>Marinilabiliales</taxon>
        <taxon>Marinifilaceae</taxon>
        <taxon>Ancylomarina</taxon>
    </lineage>
</organism>
<dbReference type="Gene3D" id="3.30.70.1290">
    <property type="entry name" value="Transposase IS200-like"/>
    <property type="match status" value="1"/>
</dbReference>
<dbReference type="InterPro" id="IPR052715">
    <property type="entry name" value="RAYT_transposase"/>
</dbReference>
<evidence type="ECO:0000313" key="2">
    <source>
        <dbReference type="Proteomes" id="UP000289703"/>
    </source>
</evidence>
<proteinExistence type="predicted"/>
<dbReference type="AlphaFoldDB" id="A0A4Q1JJS4"/>
<name>A0A4Q1JJS4_9BACT</name>
<protein>
    <recommendedName>
        <fullName evidence="3">Transposase</fullName>
    </recommendedName>
</protein>
<dbReference type="GO" id="GO:0006313">
    <property type="term" value="P:DNA transposition"/>
    <property type="evidence" value="ECO:0007669"/>
    <property type="project" value="InterPro"/>
</dbReference>
<evidence type="ECO:0000313" key="1">
    <source>
        <dbReference type="EMBL" id="RXQ92153.1"/>
    </source>
</evidence>
<dbReference type="GO" id="GO:0043565">
    <property type="term" value="F:sequence-specific DNA binding"/>
    <property type="evidence" value="ECO:0007669"/>
    <property type="project" value="TreeGrafter"/>
</dbReference>
<dbReference type="PANTHER" id="PTHR36966:SF1">
    <property type="entry name" value="REP-ASSOCIATED TYROSINE TRANSPOSASE"/>
    <property type="match status" value="1"/>
</dbReference>
<dbReference type="GO" id="GO:0004803">
    <property type="term" value="F:transposase activity"/>
    <property type="evidence" value="ECO:0007669"/>
    <property type="project" value="InterPro"/>
</dbReference>
<dbReference type="EMBL" id="SAXA01000010">
    <property type="protein sequence ID" value="RXQ92153.1"/>
    <property type="molecule type" value="Genomic_DNA"/>
</dbReference>
<accession>A0A4Q1JJS4</accession>
<comment type="caution">
    <text evidence="1">The sequence shown here is derived from an EMBL/GenBank/DDBJ whole genome shotgun (WGS) entry which is preliminary data.</text>
</comment>
<sequence length="157" mass="18553">MEKFGGKYRIESNRAKFWDYSSPADYFITICVSGRECILGDIIDGEMILSEYGKIVETEIKKIPEYHKRVIMNVWTVMPNHIHLLVSLGDYAFDNGLSTIDNDTVKKIHEFSLQASPQLPQQRWWINPKYQPNINEIKQYRKERRRMLIPKILGKFK</sequence>
<reference evidence="1 2" key="1">
    <citation type="submission" date="2019-01" db="EMBL/GenBank/DDBJ databases">
        <title>Ancylomarina salipaludis sp. nov., isolated from a salt marsh.</title>
        <authorList>
            <person name="Yoon J.-H."/>
        </authorList>
    </citation>
    <scope>NUCLEOTIDE SEQUENCE [LARGE SCALE GENOMIC DNA]</scope>
    <source>
        <strain evidence="1 2">SHSM-M15</strain>
    </source>
</reference>
<keyword evidence="2" id="KW-1185">Reference proteome</keyword>
<dbReference type="InterPro" id="IPR036515">
    <property type="entry name" value="Transposase_17_sf"/>
</dbReference>